<evidence type="ECO:0000256" key="7">
    <source>
        <dbReference type="SAM" id="Phobius"/>
    </source>
</evidence>
<dbReference type="GO" id="GO:0030089">
    <property type="term" value="C:phycobilisome"/>
    <property type="evidence" value="ECO:0007669"/>
    <property type="project" value="UniProtKB-UniRule"/>
</dbReference>
<dbReference type="RefSeq" id="WP_124972535.1">
    <property type="nucleotide sequence ID" value="NZ_BDQK01000013.1"/>
</dbReference>
<feature type="domain" description="PBS-linker" evidence="8">
    <location>
        <begin position="11"/>
        <end position="194"/>
    </location>
</feature>
<reference evidence="10" key="1">
    <citation type="submission" date="2017-05" db="EMBL/GenBank/DDBJ databases">
        <title>Physiological properties and genetic analysis related to exopolysaccharide production of fresh-water unicellular cyanobacterium Aphanothece sacrum, Suizenji Nori, that has been cultured as a food source in Japan.</title>
        <authorList>
            <person name="Kanesaki Y."/>
            <person name="Yoshikawa S."/>
            <person name="Ohki K."/>
        </authorList>
    </citation>
    <scope>NUCLEOTIDE SEQUENCE [LARGE SCALE GENOMIC DNA]</scope>
    <source>
        <strain evidence="10">FPU1</strain>
    </source>
</reference>
<dbReference type="Gene3D" id="1.10.3130.20">
    <property type="entry name" value="Phycobilisome linker domain"/>
    <property type="match status" value="1"/>
</dbReference>
<dbReference type="Proteomes" id="UP000287247">
    <property type="component" value="Unassembled WGS sequence"/>
</dbReference>
<keyword evidence="3 6" id="KW-0605">Phycobilisome</keyword>
<sequence length="250" mass="29021">MTIPLLDYSPKSQNHRVAAYEIPGDEQPRIYTGEKLFSPTDANELIWAAYRQIFNEQQIISSNRQKALESQLKNRQITVRDFIRALLLSDCFRWRNYEPNNNYRFVQMCVQRVLGRDVYHEREKIAWSMVLASKGLQEFVDDLLNSDEYLTNFGYDTVPYQRRRILPQRTLGELPFARMPRYGEEHRQKLEAMGYFAGMRDLLAPRWQWQKPPYPAGLILAGKIITFTGAGLLTLGVIATALAAWGIISL</sequence>
<keyword evidence="5 7" id="KW-0472">Membrane</keyword>
<keyword evidence="10" id="KW-1185">Reference proteome</keyword>
<evidence type="ECO:0000259" key="8">
    <source>
        <dbReference type="PROSITE" id="PS51445"/>
    </source>
</evidence>
<dbReference type="InterPro" id="IPR001297">
    <property type="entry name" value="PBS_linker_dom"/>
</dbReference>
<organism evidence="9 10">
    <name type="scientific">Aphanothece sacrum FPU1</name>
    <dbReference type="NCBI Taxonomy" id="1920663"/>
    <lineage>
        <taxon>Bacteria</taxon>
        <taxon>Bacillati</taxon>
        <taxon>Cyanobacteriota</taxon>
        <taxon>Cyanophyceae</taxon>
        <taxon>Oscillatoriophycideae</taxon>
        <taxon>Chroococcales</taxon>
        <taxon>Aphanothecaceae</taxon>
        <taxon>Aphanothece</taxon>
    </lineage>
</organism>
<dbReference type="PANTHER" id="PTHR34011">
    <property type="entry name" value="PHYCOBILISOME 32.1 KDA LINKER POLYPEPTIDE, PHYCOCYANIN-ASSOCIATED, ROD 2-RELATED"/>
    <property type="match status" value="1"/>
</dbReference>
<dbReference type="InterPro" id="IPR038255">
    <property type="entry name" value="PBS_linker_sf"/>
</dbReference>
<gene>
    <name evidence="9" type="ORF">AsFPU1_3067</name>
</gene>
<dbReference type="OrthoDB" id="448032at2"/>
<evidence type="ECO:0000256" key="2">
    <source>
        <dbReference type="ARBA" id="ARBA00022549"/>
    </source>
</evidence>
<dbReference type="AlphaFoldDB" id="A0A401IK61"/>
<protein>
    <submittedName>
        <fullName evidence="9">Phycobilisome rod-core linker polypeptide, phycocyanin-associated protein</fullName>
    </submittedName>
</protein>
<evidence type="ECO:0000256" key="5">
    <source>
        <dbReference type="ARBA" id="ARBA00023136"/>
    </source>
</evidence>
<comment type="similarity">
    <text evidence="6">Belongs to the phycobilisome linker protein family.</text>
</comment>
<dbReference type="EMBL" id="BDQK01000013">
    <property type="protein sequence ID" value="GBF81649.1"/>
    <property type="molecule type" value="Genomic_DNA"/>
</dbReference>
<comment type="caution">
    <text evidence="9">The sequence shown here is derived from an EMBL/GenBank/DDBJ whole genome shotgun (WGS) entry which is preliminary data.</text>
</comment>
<evidence type="ECO:0000256" key="4">
    <source>
        <dbReference type="ARBA" id="ARBA00023078"/>
    </source>
</evidence>
<evidence type="ECO:0000256" key="6">
    <source>
        <dbReference type="PROSITE-ProRule" id="PRU00775"/>
    </source>
</evidence>
<accession>A0A401IK61</accession>
<evidence type="ECO:0000313" key="10">
    <source>
        <dbReference type="Proteomes" id="UP000287247"/>
    </source>
</evidence>
<dbReference type="GO" id="GO:0015979">
    <property type="term" value="P:photosynthesis"/>
    <property type="evidence" value="ECO:0007669"/>
    <property type="project" value="InterPro"/>
</dbReference>
<dbReference type="GO" id="GO:0012505">
    <property type="term" value="C:endomembrane system"/>
    <property type="evidence" value="ECO:0007669"/>
    <property type="project" value="UniProtKB-SubCell"/>
</dbReference>
<keyword evidence="4" id="KW-0793">Thylakoid</keyword>
<evidence type="ECO:0000256" key="3">
    <source>
        <dbReference type="ARBA" id="ARBA00022738"/>
    </source>
</evidence>
<comment type="subcellular location">
    <subcellularLocation>
        <location evidence="1">Endomembrane system</location>
    </subcellularLocation>
</comment>
<proteinExistence type="inferred from homology"/>
<keyword evidence="7" id="KW-1133">Transmembrane helix</keyword>
<keyword evidence="7" id="KW-0812">Transmembrane</keyword>
<keyword evidence="2" id="KW-0042">Antenna complex</keyword>
<feature type="transmembrane region" description="Helical" evidence="7">
    <location>
        <begin position="224"/>
        <end position="248"/>
    </location>
</feature>
<dbReference type="PROSITE" id="PS51445">
    <property type="entry name" value="PBS_LINKER"/>
    <property type="match status" value="1"/>
</dbReference>
<name>A0A401IK61_APHSA</name>
<evidence type="ECO:0000313" key="9">
    <source>
        <dbReference type="EMBL" id="GBF81649.1"/>
    </source>
</evidence>
<dbReference type="Pfam" id="PF00427">
    <property type="entry name" value="PBS_linker_poly"/>
    <property type="match status" value="1"/>
</dbReference>
<evidence type="ECO:0000256" key="1">
    <source>
        <dbReference type="ARBA" id="ARBA00004308"/>
    </source>
</evidence>